<dbReference type="SMART" id="SM00320">
    <property type="entry name" value="WD40"/>
    <property type="match status" value="6"/>
</dbReference>
<evidence type="ECO:0000313" key="9">
    <source>
        <dbReference type="Proteomes" id="UP000275408"/>
    </source>
</evidence>
<evidence type="ECO:0000256" key="1">
    <source>
        <dbReference type="ARBA" id="ARBA00004906"/>
    </source>
</evidence>
<evidence type="ECO:0000256" key="2">
    <source>
        <dbReference type="ARBA" id="ARBA00022574"/>
    </source>
</evidence>
<dbReference type="InterPro" id="IPR015943">
    <property type="entry name" value="WD40/YVTN_repeat-like_dom_sf"/>
</dbReference>
<accession>A0A3M6TEV5</accession>
<comment type="similarity">
    <text evidence="5">Belongs to the WD repeat cdt2 family.</text>
</comment>
<feature type="region of interest" description="Disordered" evidence="7">
    <location>
        <begin position="596"/>
        <end position="624"/>
    </location>
</feature>
<keyword evidence="9" id="KW-1185">Reference proteome</keyword>
<feature type="region of interest" description="Disordered" evidence="7">
    <location>
        <begin position="399"/>
        <end position="443"/>
    </location>
</feature>
<dbReference type="PROSITE" id="PS00678">
    <property type="entry name" value="WD_REPEATS_1"/>
    <property type="match status" value="2"/>
</dbReference>
<name>A0A3M6TEV5_POCDA</name>
<feature type="region of interest" description="Disordered" evidence="7">
    <location>
        <begin position="457"/>
        <end position="550"/>
    </location>
</feature>
<dbReference type="GO" id="GO:0030674">
    <property type="term" value="F:protein-macromolecule adaptor activity"/>
    <property type="evidence" value="ECO:0007669"/>
    <property type="project" value="TreeGrafter"/>
</dbReference>
<reference evidence="8 9" key="1">
    <citation type="journal article" date="2018" name="Sci. Rep.">
        <title>Comparative analysis of the Pocillopora damicornis genome highlights role of immune system in coral evolution.</title>
        <authorList>
            <person name="Cunning R."/>
            <person name="Bay R.A."/>
            <person name="Gillette P."/>
            <person name="Baker A.C."/>
            <person name="Traylor-Knowles N."/>
        </authorList>
    </citation>
    <scope>NUCLEOTIDE SEQUENCE [LARGE SCALE GENOMIC DNA]</scope>
    <source>
        <strain evidence="8">RSMAS</strain>
        <tissue evidence="8">Whole animal</tissue>
    </source>
</reference>
<feature type="compositionally biased region" description="Low complexity" evidence="7">
    <location>
        <begin position="518"/>
        <end position="550"/>
    </location>
</feature>
<proteinExistence type="inferred from homology"/>
<comment type="pathway">
    <text evidence="1">Protein modification; protein ubiquitination.</text>
</comment>
<dbReference type="AlphaFoldDB" id="A0A3M6TEV5"/>
<organism evidence="8 9">
    <name type="scientific">Pocillopora damicornis</name>
    <name type="common">Cauliflower coral</name>
    <name type="synonym">Millepora damicornis</name>
    <dbReference type="NCBI Taxonomy" id="46731"/>
    <lineage>
        <taxon>Eukaryota</taxon>
        <taxon>Metazoa</taxon>
        <taxon>Cnidaria</taxon>
        <taxon>Anthozoa</taxon>
        <taxon>Hexacorallia</taxon>
        <taxon>Scleractinia</taxon>
        <taxon>Astrocoeniina</taxon>
        <taxon>Pocilloporidae</taxon>
        <taxon>Pocillopora</taxon>
    </lineage>
</organism>
<feature type="compositionally biased region" description="Polar residues" evidence="7">
    <location>
        <begin position="742"/>
        <end position="752"/>
    </location>
</feature>
<feature type="compositionally biased region" description="Polar residues" evidence="7">
    <location>
        <begin position="471"/>
        <end position="506"/>
    </location>
</feature>
<comment type="caution">
    <text evidence="8">The sequence shown here is derived from an EMBL/GenBank/DDBJ whole genome shotgun (WGS) entry which is preliminary data.</text>
</comment>
<dbReference type="PROSITE" id="PS50082">
    <property type="entry name" value="WD_REPEATS_2"/>
    <property type="match status" value="4"/>
</dbReference>
<dbReference type="InterPro" id="IPR019775">
    <property type="entry name" value="WD40_repeat_CS"/>
</dbReference>
<dbReference type="PROSITE" id="PS50294">
    <property type="entry name" value="WD_REPEATS_REGION"/>
    <property type="match status" value="4"/>
</dbReference>
<dbReference type="InterPro" id="IPR051865">
    <property type="entry name" value="WD-repeat_CDT2_adapter"/>
</dbReference>
<feature type="repeat" description="WD" evidence="6">
    <location>
        <begin position="356"/>
        <end position="391"/>
    </location>
</feature>
<dbReference type="EMBL" id="RCHS01003769">
    <property type="protein sequence ID" value="RMX39849.1"/>
    <property type="molecule type" value="Genomic_DNA"/>
</dbReference>
<feature type="repeat" description="WD" evidence="6">
    <location>
        <begin position="211"/>
        <end position="245"/>
    </location>
</feature>
<dbReference type="PANTHER" id="PTHR22852:SF0">
    <property type="entry name" value="DENTICLELESS PROTEIN HOMOLOG"/>
    <property type="match status" value="1"/>
</dbReference>
<dbReference type="Proteomes" id="UP000275408">
    <property type="component" value="Unassembled WGS sequence"/>
</dbReference>
<sequence length="786" mass="87340">MTLLDSIFHRQLVPSPLKRAFPFDFALNTFSCVRDDEYLVQRREIDVPPFACRFSHAGLGGHLLGIADEEGWVQILDSRRTSPKSLIKEWNAHENAVFDIAWMHWEQYMVTASGDQTVRLWDVNRDDCLAVFKGHTCSVKSVDFREDDIFVFASGARDGNVMVWDMRCNRRSGHFSQPVNIISNAHAEKLPGTPQTMKKKSRRSTSSRPVMNSGQQSVTAVLFQGGEKLISAGAMDGSIKIWDLRKTYTNLKADPLPFHTFPYPEQGVRRKHGFSSLVLDSNHSSLFASCTDDKIYMYSCTALGQEPVCTFAGHMNSTFYVKAALSPDDMYLLSGSSKNDAFIWRVSDPTAPPTLLKGHLGEVTSVAWCPSDQGKVITCSDDNSFRIWRMDCRTNNSDKHDVVGESCRGTGTGSHSPINEASSPSRFHRTPSSSPNNSPDSKRLLWTPLSKVITNPRLNKISSPVGKVSPKLQSSHKISSQKTQNLQMQSLSPKLSTSLQNLTTGPSPHVVPNKNSDSQIVPSSVSFPSSSGSQSSPCSSPKSPAASKFHSPTQLLTSWLKSNSRKRCHSDSDDQLNHQIQSVTAQKCSDMTQKAVNSLQDVKQPNQTAKNKRQEYRTEDKTENTHFNGQKNVSVLPLRKRLCISDPLNLNAGHVGIRNWNKSSLNPDKENKLINNSSPGEAKFAKLELDFNCHQKSEATSEQKVTAKAHSANWLTQWSNHSREEPGEKSIPLPEKGGKNFVENTDSIITTVSDEESQAYGLQPQREDNSKPGKSILTYFKPVSHS</sequence>
<feature type="region of interest" description="Disordered" evidence="7">
    <location>
        <begin position="718"/>
        <end position="786"/>
    </location>
</feature>
<feature type="compositionally biased region" description="Polar residues" evidence="7">
    <location>
        <begin position="413"/>
        <end position="425"/>
    </location>
</feature>
<evidence type="ECO:0000256" key="5">
    <source>
        <dbReference type="ARBA" id="ARBA00038344"/>
    </source>
</evidence>
<dbReference type="GO" id="GO:0043161">
    <property type="term" value="P:proteasome-mediated ubiquitin-dependent protein catabolic process"/>
    <property type="evidence" value="ECO:0007669"/>
    <property type="project" value="TreeGrafter"/>
</dbReference>
<keyword evidence="4" id="KW-0833">Ubl conjugation pathway</keyword>
<dbReference type="STRING" id="46731.A0A3M6TEV5"/>
<dbReference type="InterPro" id="IPR001680">
    <property type="entry name" value="WD40_rpt"/>
</dbReference>
<evidence type="ECO:0000256" key="4">
    <source>
        <dbReference type="ARBA" id="ARBA00022786"/>
    </source>
</evidence>
<feature type="repeat" description="WD" evidence="6">
    <location>
        <begin position="132"/>
        <end position="167"/>
    </location>
</feature>
<keyword evidence="3" id="KW-0677">Repeat</keyword>
<evidence type="ECO:0000256" key="6">
    <source>
        <dbReference type="PROSITE-ProRule" id="PRU00221"/>
    </source>
</evidence>
<dbReference type="Gene3D" id="2.130.10.10">
    <property type="entry name" value="YVTN repeat-like/Quinoprotein amine dehydrogenase"/>
    <property type="match status" value="2"/>
</dbReference>
<feature type="compositionally biased region" description="Polar residues" evidence="7">
    <location>
        <begin position="596"/>
        <end position="609"/>
    </location>
</feature>
<dbReference type="InterPro" id="IPR020472">
    <property type="entry name" value="WD40_PAC1"/>
</dbReference>
<dbReference type="GO" id="GO:0005634">
    <property type="term" value="C:nucleus"/>
    <property type="evidence" value="ECO:0007669"/>
    <property type="project" value="TreeGrafter"/>
</dbReference>
<dbReference type="OrthoDB" id="2096344at2759"/>
<dbReference type="CDD" id="cd00200">
    <property type="entry name" value="WD40"/>
    <property type="match status" value="1"/>
</dbReference>
<dbReference type="PRINTS" id="PR00320">
    <property type="entry name" value="GPROTEINBRPT"/>
</dbReference>
<evidence type="ECO:0000256" key="7">
    <source>
        <dbReference type="SAM" id="MobiDB-lite"/>
    </source>
</evidence>
<feature type="repeat" description="WD" evidence="6">
    <location>
        <begin position="90"/>
        <end position="131"/>
    </location>
</feature>
<keyword evidence="2 6" id="KW-0853">WD repeat</keyword>
<feature type="region of interest" description="Disordered" evidence="7">
    <location>
        <begin position="189"/>
        <end position="213"/>
    </location>
</feature>
<dbReference type="InterPro" id="IPR036322">
    <property type="entry name" value="WD40_repeat_dom_sf"/>
</dbReference>
<evidence type="ECO:0000256" key="3">
    <source>
        <dbReference type="ARBA" id="ARBA00022737"/>
    </source>
</evidence>
<feature type="compositionally biased region" description="Basic and acidic residues" evidence="7">
    <location>
        <begin position="612"/>
        <end position="624"/>
    </location>
</feature>
<evidence type="ECO:0000313" key="8">
    <source>
        <dbReference type="EMBL" id="RMX39849.1"/>
    </source>
</evidence>
<dbReference type="PANTHER" id="PTHR22852">
    <property type="entry name" value="LETHAL 2 DENTICLELESS PROTEIN RETINOIC ACID-REGULATED NUCLEAR MATRIX-ASSOCIATED PROTEIN"/>
    <property type="match status" value="1"/>
</dbReference>
<dbReference type="Pfam" id="PF00400">
    <property type="entry name" value="WD40"/>
    <property type="match status" value="5"/>
</dbReference>
<dbReference type="SUPFAM" id="SSF50978">
    <property type="entry name" value="WD40 repeat-like"/>
    <property type="match status" value="1"/>
</dbReference>
<gene>
    <name evidence="8" type="ORF">pdam_00013451</name>
</gene>
<protein>
    <submittedName>
        <fullName evidence="8">Uncharacterized protein</fullName>
    </submittedName>
</protein>